<accession>A0ABV2Q2C2</accession>
<evidence type="ECO:0000313" key="1">
    <source>
        <dbReference type="EMBL" id="MET4575162.1"/>
    </source>
</evidence>
<dbReference type="InterPro" id="IPR014710">
    <property type="entry name" value="RmlC-like_jellyroll"/>
</dbReference>
<dbReference type="SUPFAM" id="SSF51182">
    <property type="entry name" value="RmlC-like cupins"/>
    <property type="match status" value="1"/>
</dbReference>
<protein>
    <submittedName>
        <fullName evidence="1">Metal-dependent enzyme (Double-stranded beta helix superfamily)</fullName>
    </submittedName>
</protein>
<gene>
    <name evidence="1" type="ORF">ABIE13_000259</name>
</gene>
<name>A0ABV2Q2C2_9BURK</name>
<dbReference type="CDD" id="cd10548">
    <property type="entry name" value="cupin_CDO"/>
    <property type="match status" value="1"/>
</dbReference>
<proteinExistence type="predicted"/>
<keyword evidence="2" id="KW-1185">Reference proteome</keyword>
<evidence type="ECO:0000313" key="2">
    <source>
        <dbReference type="Proteomes" id="UP001549320"/>
    </source>
</evidence>
<organism evidence="1 2">
    <name type="scientific">Ottowia thiooxydans</name>
    <dbReference type="NCBI Taxonomy" id="219182"/>
    <lineage>
        <taxon>Bacteria</taxon>
        <taxon>Pseudomonadati</taxon>
        <taxon>Pseudomonadota</taxon>
        <taxon>Betaproteobacteria</taxon>
        <taxon>Burkholderiales</taxon>
        <taxon>Comamonadaceae</taxon>
        <taxon>Ottowia</taxon>
    </lineage>
</organism>
<sequence length="211" mass="23359">MMASVEAIHDLSSRRSDGLSGTPSLRRAAAVQRTIEQVKALVSGHQHIGIATSQGICDLMGQLAADLPLWESDDFPVPEDKLWQAYQLHEEPDGSYAMYAVAMKPGHQQPPHNHTTWAAIAGVRGREQNRLYVREPAQPHARVRHLIDITVDHGRVIAMGPDDVHSIEVLGPDEALHLHLYGKGFAHLNDRRIFDLESGEGRPFPTIQGIK</sequence>
<dbReference type="EMBL" id="JBEPSH010000001">
    <property type="protein sequence ID" value="MET4575162.1"/>
    <property type="molecule type" value="Genomic_DNA"/>
</dbReference>
<dbReference type="Gene3D" id="2.60.120.10">
    <property type="entry name" value="Jelly Rolls"/>
    <property type="match status" value="1"/>
</dbReference>
<reference evidence="1 2" key="1">
    <citation type="submission" date="2024-06" db="EMBL/GenBank/DDBJ databases">
        <title>Sorghum-associated microbial communities from plants grown in Nebraska, USA.</title>
        <authorList>
            <person name="Schachtman D."/>
        </authorList>
    </citation>
    <scope>NUCLEOTIDE SEQUENCE [LARGE SCALE GENOMIC DNA]</scope>
    <source>
        <strain evidence="1 2">2709</strain>
    </source>
</reference>
<dbReference type="InterPro" id="IPR011051">
    <property type="entry name" value="RmlC_Cupin_sf"/>
</dbReference>
<comment type="caution">
    <text evidence="1">The sequence shown here is derived from an EMBL/GenBank/DDBJ whole genome shotgun (WGS) entry which is preliminary data.</text>
</comment>
<dbReference type="Proteomes" id="UP001549320">
    <property type="component" value="Unassembled WGS sequence"/>
</dbReference>
<dbReference type="RefSeq" id="WP_354440445.1">
    <property type="nucleotide sequence ID" value="NZ_JBEPSH010000001.1"/>
</dbReference>